<keyword evidence="7" id="KW-0325">Glycoprotein</keyword>
<feature type="chain" id="PRO_5034110173" evidence="11">
    <location>
        <begin position="20"/>
        <end position="375"/>
    </location>
</feature>
<dbReference type="InterPro" id="IPR048524">
    <property type="entry name" value="Lamp2-like_TM"/>
</dbReference>
<feature type="domain" description="Lysosome-associated membrane glycoprotein 2-like luminal" evidence="12">
    <location>
        <begin position="177"/>
        <end position="323"/>
    </location>
</feature>
<evidence type="ECO:0000256" key="7">
    <source>
        <dbReference type="ARBA" id="ARBA00023180"/>
    </source>
</evidence>
<keyword evidence="3 11" id="KW-0732">Signal</keyword>
<evidence type="ECO:0000256" key="4">
    <source>
        <dbReference type="ARBA" id="ARBA00022753"/>
    </source>
</evidence>
<dbReference type="AlphaFoldDB" id="A0A8C8RIJ2"/>
<reference evidence="14" key="2">
    <citation type="submission" date="2025-09" db="UniProtKB">
        <authorList>
            <consortium name="Ensembl"/>
        </authorList>
    </citation>
    <scope>IDENTIFICATION</scope>
</reference>
<feature type="signal peptide" evidence="11">
    <location>
        <begin position="1"/>
        <end position="19"/>
    </location>
</feature>
<comment type="similarity">
    <text evidence="8">Belongs to the LAMP family.</text>
</comment>
<keyword evidence="2 8" id="KW-0812">Transmembrane</keyword>
<comment type="caution">
    <text evidence="8">Lacks conserved residue(s) required for the propagation of feature annotation.</text>
</comment>
<dbReference type="Ensembl" id="ENSPCET00000005982.1">
    <property type="protein sequence ID" value="ENSPCEP00000005768.1"/>
    <property type="gene ID" value="ENSPCEG00000004693.1"/>
</dbReference>
<keyword evidence="6 8" id="KW-0472">Membrane</keyword>
<evidence type="ECO:0000256" key="9">
    <source>
        <dbReference type="SAM" id="MobiDB-lite"/>
    </source>
</evidence>
<dbReference type="Gene3D" id="2.40.160.110">
    <property type="match status" value="1"/>
</dbReference>
<evidence type="ECO:0000256" key="2">
    <source>
        <dbReference type="ARBA" id="ARBA00022692"/>
    </source>
</evidence>
<evidence type="ECO:0000256" key="5">
    <source>
        <dbReference type="ARBA" id="ARBA00022989"/>
    </source>
</evidence>
<feature type="transmembrane region" description="Helical" evidence="10">
    <location>
        <begin position="341"/>
        <end position="363"/>
    </location>
</feature>
<feature type="compositionally biased region" description="Low complexity" evidence="9">
    <location>
        <begin position="61"/>
        <end position="92"/>
    </location>
</feature>
<dbReference type="PRINTS" id="PR00336">
    <property type="entry name" value="LYSASSOCTDMP"/>
</dbReference>
<feature type="compositionally biased region" description="Low complexity" evidence="9">
    <location>
        <begin position="159"/>
        <end position="172"/>
    </location>
</feature>
<dbReference type="PANTHER" id="PTHR11506">
    <property type="entry name" value="LYSOSOME-ASSOCIATED MEMBRANE GLYCOPROTEIN"/>
    <property type="match status" value="1"/>
</dbReference>
<accession>A0A8C8RIJ2</accession>
<evidence type="ECO:0000256" key="8">
    <source>
        <dbReference type="PROSITE-ProRule" id="PRU00740"/>
    </source>
</evidence>
<reference evidence="14" key="1">
    <citation type="submission" date="2025-08" db="UniProtKB">
        <authorList>
            <consortium name="Ensembl"/>
        </authorList>
    </citation>
    <scope>IDENTIFICATION</scope>
</reference>
<name>A0A8C8RIJ2_9SAUR</name>
<dbReference type="PANTHER" id="PTHR11506:SF2">
    <property type="entry name" value="MACROSIALIN"/>
    <property type="match status" value="1"/>
</dbReference>
<dbReference type="GO" id="GO:0031902">
    <property type="term" value="C:late endosome membrane"/>
    <property type="evidence" value="ECO:0007669"/>
    <property type="project" value="TreeGrafter"/>
</dbReference>
<evidence type="ECO:0000256" key="10">
    <source>
        <dbReference type="SAM" id="Phobius"/>
    </source>
</evidence>
<keyword evidence="15" id="KW-1185">Reference proteome</keyword>
<dbReference type="GO" id="GO:0005765">
    <property type="term" value="C:lysosomal membrane"/>
    <property type="evidence" value="ECO:0007669"/>
    <property type="project" value="UniProtKB-SubCell"/>
</dbReference>
<evidence type="ECO:0000313" key="15">
    <source>
        <dbReference type="Proteomes" id="UP000694393"/>
    </source>
</evidence>
<dbReference type="GO" id="GO:0072594">
    <property type="term" value="P:establishment of protein localization to organelle"/>
    <property type="evidence" value="ECO:0007669"/>
    <property type="project" value="TreeGrafter"/>
</dbReference>
<keyword evidence="4" id="KW-0967">Endosome</keyword>
<dbReference type="GO" id="GO:0005886">
    <property type="term" value="C:plasma membrane"/>
    <property type="evidence" value="ECO:0007669"/>
    <property type="project" value="TreeGrafter"/>
</dbReference>
<evidence type="ECO:0000256" key="11">
    <source>
        <dbReference type="SAM" id="SignalP"/>
    </source>
</evidence>
<evidence type="ECO:0000313" key="14">
    <source>
        <dbReference type="Ensembl" id="ENSPCEP00000005768.1"/>
    </source>
</evidence>
<evidence type="ECO:0000259" key="13">
    <source>
        <dbReference type="Pfam" id="PF21222"/>
    </source>
</evidence>
<dbReference type="Pfam" id="PF21222">
    <property type="entry name" value="Lamp2_2nd"/>
    <property type="match status" value="1"/>
</dbReference>
<sequence length="375" mass="41318">MSLLGSVCILLLTAVCVCPLPDEVTLEPARNQELGLQGHTPNNGWPWRKKSATLVPAFTKTTPASTTHPTTHPTNHTTLHPTNHTTPHPANHTTHHPTNHTTPHPANHTTHHPTNHTTPHTTHHTTPHPANHTTPHPTNHTTPHPTNHTTPHPTHHTTGHLTTPHHTTVAPTTAPLEGNYQVRNGTDICLWLQAGLQIRVAYTPDDAKAKRWRAFSIQPNQTSASGNCSSNSVALNLAFHQGFLLFTFHKNTTRNTFYLGGAQAKLSLHFPGTKEHIFTVRNESLREFEAGLGRSYHCENRSLALGPDFHLDAVQERVQAFTLKGGKFGEADECLNQHSPLVPIIIGVLLLVLIIIILIAYLLGRHRSRGGYQTI</sequence>
<organism evidence="14 15">
    <name type="scientific">Pelusios castaneus</name>
    <name type="common">West African mud turtle</name>
    <dbReference type="NCBI Taxonomy" id="367368"/>
    <lineage>
        <taxon>Eukaryota</taxon>
        <taxon>Metazoa</taxon>
        <taxon>Chordata</taxon>
        <taxon>Craniata</taxon>
        <taxon>Vertebrata</taxon>
        <taxon>Euteleostomi</taxon>
        <taxon>Archelosauria</taxon>
        <taxon>Testudinata</taxon>
        <taxon>Testudines</taxon>
        <taxon>Pleurodira</taxon>
        <taxon>Pelomedusidae</taxon>
        <taxon>Pelusios</taxon>
    </lineage>
</organism>
<feature type="domain" description="Lysosome-associated membrane glycoprotein 2-like transmembrane" evidence="13">
    <location>
        <begin position="342"/>
        <end position="373"/>
    </location>
</feature>
<feature type="compositionally biased region" description="Low complexity" evidence="9">
    <location>
        <begin position="99"/>
        <end position="108"/>
    </location>
</feature>
<dbReference type="Pfam" id="PF01299">
    <property type="entry name" value="Lamp2-like_luminal"/>
    <property type="match status" value="1"/>
</dbReference>
<evidence type="ECO:0000256" key="1">
    <source>
        <dbReference type="ARBA" id="ARBA00004530"/>
    </source>
</evidence>
<evidence type="ECO:0000256" key="6">
    <source>
        <dbReference type="ARBA" id="ARBA00023136"/>
    </source>
</evidence>
<evidence type="ECO:0000259" key="12">
    <source>
        <dbReference type="Pfam" id="PF01299"/>
    </source>
</evidence>
<keyword evidence="8" id="KW-0458">Lysosome</keyword>
<dbReference type="InterPro" id="IPR002000">
    <property type="entry name" value="Lysosome-assoc_membr_glycop"/>
</dbReference>
<dbReference type="Proteomes" id="UP000694393">
    <property type="component" value="Unplaced"/>
</dbReference>
<comment type="subcellular location">
    <subcellularLocation>
        <location evidence="1">Endosome membrane</location>
        <topology evidence="1">Single-pass type I membrane protein</topology>
    </subcellularLocation>
    <subcellularLocation>
        <location evidence="8">Lysosome membrane</location>
        <topology evidence="8">Single-pass type I membrane protein</topology>
    </subcellularLocation>
</comment>
<protein>
    <submittedName>
        <fullName evidence="14">Uncharacterized protein</fullName>
    </submittedName>
</protein>
<proteinExistence type="inferred from homology"/>
<keyword evidence="5 10" id="KW-1133">Transmembrane helix</keyword>
<feature type="region of interest" description="Disordered" evidence="9">
    <location>
        <begin position="60"/>
        <end position="172"/>
    </location>
</feature>
<feature type="compositionally biased region" description="Low complexity" evidence="9">
    <location>
        <begin position="127"/>
        <end position="152"/>
    </location>
</feature>
<evidence type="ECO:0000256" key="3">
    <source>
        <dbReference type="ARBA" id="ARBA00022729"/>
    </source>
</evidence>
<dbReference type="PROSITE" id="PS51407">
    <property type="entry name" value="LAMP_3"/>
    <property type="match status" value="1"/>
</dbReference>
<dbReference type="InterPro" id="IPR048528">
    <property type="entry name" value="Lamp2-like_luminal"/>
</dbReference>